<dbReference type="InterPro" id="IPR007310">
    <property type="entry name" value="Aerobactin_biosyn_IucA/IucC_N"/>
</dbReference>
<dbReference type="Pfam" id="PF04183">
    <property type="entry name" value="IucA_IucC"/>
    <property type="match status" value="1"/>
</dbReference>
<feature type="domain" description="Aerobactin siderophore biosynthesis IucA/IucC-like C-terminal" evidence="3">
    <location>
        <begin position="426"/>
        <end position="587"/>
    </location>
</feature>
<sequence>MTSVAKKQANNASFQAFMNAYIKEIDTGVWHTKTDWAIRTGIQLHQNDKYAVELYLTANNTRLSVSASYRSTVGRHVFNSVYKQLPNSLQWEEISFMSAILLLIDEIYSEGESGKQSTDTIAEQSLELYARTIESHQIMAMYLENRAGDPALESNQFIDSEQAILFGHWLHPTPKSRQGMHRWQHELFTPELKGNFKLHYFAAKQSITFSNSAETASAFEILENIALCDDDPSTKALIEELHSKNLKLLAVHPLQADWLCAQAPIQKMLIEGELLQLGELGPLFTPTSSVRTLYNAELDYMVKVSIPVKVTNSLRKNMHHELEAGVTLCRLLKRCGFSILYPEFKFIDDPAYISLNAGNAKESGFELILRKNPFNKANQIDSLGGTQSIAALVQDPLVPGGQSRLANIIHSQAQKEGIDSSVVATKWFDRYLNCAIEPAIRLFDQCGIALEAHQQNSLLEISDGYPTAYYYRDNQGFYLSKERQQILETMEPHLIHCKDLFYSEQMIINRFTYYLFFNQLFAVINRLGSDQLALEPTLLHKIHCKLKSMLPSLGSLGSAFVSSVLEREKLPFKANLLTRVEDVDELEAQDELAVYVWVNNPFKSIEKLSETSLQVNEPQEKSADKVVADAC</sequence>
<dbReference type="InterPro" id="IPR022770">
    <property type="entry name" value="IucA/IucC-like_C"/>
</dbReference>
<evidence type="ECO:0000313" key="5">
    <source>
        <dbReference type="Proteomes" id="UP000509458"/>
    </source>
</evidence>
<evidence type="ECO:0000256" key="1">
    <source>
        <dbReference type="ARBA" id="ARBA00007832"/>
    </source>
</evidence>
<organism evidence="4 5">
    <name type="scientific">Alteromonas macleodii</name>
    <name type="common">Pseudoalteromonas macleodii</name>
    <dbReference type="NCBI Taxonomy" id="28108"/>
    <lineage>
        <taxon>Bacteria</taxon>
        <taxon>Pseudomonadati</taxon>
        <taxon>Pseudomonadota</taxon>
        <taxon>Gammaproteobacteria</taxon>
        <taxon>Alteromonadales</taxon>
        <taxon>Alteromonadaceae</taxon>
        <taxon>Alteromonas/Salinimonas group</taxon>
        <taxon>Alteromonas</taxon>
    </lineage>
</organism>
<accession>A0A6T9XZB0</accession>
<protein>
    <submittedName>
        <fullName evidence="4">Short-chain oxidoreductase</fullName>
    </submittedName>
</protein>
<evidence type="ECO:0000313" key="4">
    <source>
        <dbReference type="EMBL" id="CAB9494050.1"/>
    </source>
</evidence>
<reference evidence="4 5" key="1">
    <citation type="submission" date="2020-06" db="EMBL/GenBank/DDBJ databases">
        <authorList>
            <person name="Duchaud E."/>
        </authorList>
    </citation>
    <scope>NUCLEOTIDE SEQUENCE [LARGE SCALE GENOMIC DNA]</scope>
    <source>
        <strain evidence="4">Alteromonas fortis</strain>
    </source>
</reference>
<dbReference type="Proteomes" id="UP000509458">
    <property type="component" value="Chromosome"/>
</dbReference>
<dbReference type="AlphaFoldDB" id="A0A6T9XZB0"/>
<evidence type="ECO:0000259" key="3">
    <source>
        <dbReference type="Pfam" id="PF06276"/>
    </source>
</evidence>
<proteinExistence type="inferred from homology"/>
<dbReference type="RefSeq" id="WP_179983483.1">
    <property type="nucleotide sequence ID" value="NZ_LR812090.1"/>
</dbReference>
<comment type="similarity">
    <text evidence="1">Belongs to the IucA/IucC family.</text>
</comment>
<feature type="domain" description="Aerobactin siderophore biosynthesis IucA/IucC N-terminal" evidence="2">
    <location>
        <begin position="157"/>
        <end position="392"/>
    </location>
</feature>
<dbReference type="EMBL" id="LR812090">
    <property type="protein sequence ID" value="CAB9494050.1"/>
    <property type="molecule type" value="Genomic_DNA"/>
</dbReference>
<dbReference type="PANTHER" id="PTHR34384:SF5">
    <property type="entry name" value="L-2,3-DIAMINOPROPANOATE--CITRATE LIGASE"/>
    <property type="match status" value="1"/>
</dbReference>
<dbReference type="GO" id="GO:0019290">
    <property type="term" value="P:siderophore biosynthetic process"/>
    <property type="evidence" value="ECO:0007669"/>
    <property type="project" value="InterPro"/>
</dbReference>
<evidence type="ECO:0000259" key="2">
    <source>
        <dbReference type="Pfam" id="PF04183"/>
    </source>
</evidence>
<dbReference type="GO" id="GO:0016881">
    <property type="term" value="F:acid-amino acid ligase activity"/>
    <property type="evidence" value="ECO:0007669"/>
    <property type="project" value="UniProtKB-ARBA"/>
</dbReference>
<dbReference type="Gene3D" id="1.10.510.40">
    <property type="match status" value="1"/>
</dbReference>
<dbReference type="InterPro" id="IPR037455">
    <property type="entry name" value="LucA/IucC-like"/>
</dbReference>
<name>A0A6T9XZB0_ALTMA</name>
<dbReference type="Pfam" id="PF06276">
    <property type="entry name" value="FhuF"/>
    <property type="match status" value="1"/>
</dbReference>
<gene>
    <name evidence="4" type="ORF">ALFOR1_30992</name>
</gene>
<dbReference type="PANTHER" id="PTHR34384">
    <property type="entry name" value="L-2,3-DIAMINOPROPANOATE--CITRATE LIGASE"/>
    <property type="match status" value="1"/>
</dbReference>